<organism evidence="6 7">
    <name type="scientific">Caerostris darwini</name>
    <dbReference type="NCBI Taxonomy" id="1538125"/>
    <lineage>
        <taxon>Eukaryota</taxon>
        <taxon>Metazoa</taxon>
        <taxon>Ecdysozoa</taxon>
        <taxon>Arthropoda</taxon>
        <taxon>Chelicerata</taxon>
        <taxon>Arachnida</taxon>
        <taxon>Araneae</taxon>
        <taxon>Araneomorphae</taxon>
        <taxon>Entelegynae</taxon>
        <taxon>Araneoidea</taxon>
        <taxon>Araneidae</taxon>
        <taxon>Caerostris</taxon>
    </lineage>
</organism>
<name>A0AAV4VRT3_9ARAC</name>
<evidence type="ECO:0000256" key="2">
    <source>
        <dbReference type="ARBA" id="ARBA00023242"/>
    </source>
</evidence>
<keyword evidence="4" id="KW-0802">TPR repeat</keyword>
<dbReference type="GO" id="GO:0010468">
    <property type="term" value="P:regulation of gene expression"/>
    <property type="evidence" value="ECO:0007669"/>
    <property type="project" value="TreeGrafter"/>
</dbReference>
<protein>
    <recommendedName>
        <fullName evidence="8">Histone demethylase UTY</fullName>
    </recommendedName>
</protein>
<dbReference type="Proteomes" id="UP001054837">
    <property type="component" value="Unassembled WGS sequence"/>
</dbReference>
<keyword evidence="7" id="KW-1185">Reference proteome</keyword>
<keyword evidence="2" id="KW-0539">Nucleus</keyword>
<dbReference type="GO" id="GO:0031490">
    <property type="term" value="F:chromatin DNA binding"/>
    <property type="evidence" value="ECO:0007669"/>
    <property type="project" value="TreeGrafter"/>
</dbReference>
<comment type="similarity">
    <text evidence="3">Belongs to the UTX family.</text>
</comment>
<comment type="subcellular location">
    <subcellularLocation>
        <location evidence="1">Nucleus</location>
    </subcellularLocation>
</comment>
<dbReference type="Gene3D" id="1.25.40.10">
    <property type="entry name" value="Tetratricopeptide repeat domain"/>
    <property type="match status" value="1"/>
</dbReference>
<evidence type="ECO:0008006" key="8">
    <source>
        <dbReference type="Google" id="ProtNLM"/>
    </source>
</evidence>
<feature type="repeat" description="TPR" evidence="4">
    <location>
        <begin position="120"/>
        <end position="153"/>
    </location>
</feature>
<gene>
    <name evidence="6" type="primary">AVEN_12583_1</name>
    <name evidence="6" type="ORF">CDAR_604831</name>
</gene>
<evidence type="ECO:0000313" key="7">
    <source>
        <dbReference type="Proteomes" id="UP001054837"/>
    </source>
</evidence>
<proteinExistence type="inferred from homology"/>
<dbReference type="InterPro" id="IPR019734">
    <property type="entry name" value="TPR_rpt"/>
</dbReference>
<dbReference type="PANTHER" id="PTHR14017">
    <property type="entry name" value="LYSINE-SPECIFIC DEMETHYLASE"/>
    <property type="match status" value="1"/>
</dbReference>
<dbReference type="GO" id="GO:0000978">
    <property type="term" value="F:RNA polymerase II cis-regulatory region sequence-specific DNA binding"/>
    <property type="evidence" value="ECO:0007669"/>
    <property type="project" value="TreeGrafter"/>
</dbReference>
<dbReference type="GO" id="GO:0044666">
    <property type="term" value="C:MLL3/4 complex"/>
    <property type="evidence" value="ECO:0007669"/>
    <property type="project" value="TreeGrafter"/>
</dbReference>
<feature type="region of interest" description="Disordered" evidence="5">
    <location>
        <begin position="65"/>
        <end position="101"/>
    </location>
</feature>
<comment type="caution">
    <text evidence="6">The sequence shown here is derived from an EMBL/GenBank/DDBJ whole genome shotgun (WGS) entry which is preliminary data.</text>
</comment>
<dbReference type="PROSITE" id="PS50005">
    <property type="entry name" value="TPR"/>
    <property type="match status" value="1"/>
</dbReference>
<evidence type="ECO:0000313" key="6">
    <source>
        <dbReference type="EMBL" id="GIY72654.1"/>
    </source>
</evidence>
<dbReference type="InterPro" id="IPR051630">
    <property type="entry name" value="Corepressor-Demethylase"/>
</dbReference>
<dbReference type="PANTHER" id="PTHR14017:SF1">
    <property type="entry name" value="LD02225P"/>
    <property type="match status" value="1"/>
</dbReference>
<evidence type="ECO:0000256" key="3">
    <source>
        <dbReference type="ARBA" id="ARBA00034483"/>
    </source>
</evidence>
<dbReference type="InterPro" id="IPR011990">
    <property type="entry name" value="TPR-like_helical_dom_sf"/>
</dbReference>
<dbReference type="SUPFAM" id="SSF48452">
    <property type="entry name" value="TPR-like"/>
    <property type="match status" value="1"/>
</dbReference>
<evidence type="ECO:0000256" key="1">
    <source>
        <dbReference type="ARBA" id="ARBA00004123"/>
    </source>
</evidence>
<evidence type="ECO:0000256" key="4">
    <source>
        <dbReference type="PROSITE-ProRule" id="PRU00339"/>
    </source>
</evidence>
<feature type="compositionally biased region" description="Polar residues" evidence="5">
    <location>
        <begin position="69"/>
        <end position="87"/>
    </location>
</feature>
<dbReference type="AlphaFoldDB" id="A0AAV4VRT3"/>
<sequence>MNVEESKDEAPSAFTGEELEMLSELDSTSFGFLKLNKPEESKKKSLVFKIIKCLEKYLQKEFQNKENDSSVLNKNNSENTPEKSSAMCTEDVPHEESNSSDKTITILPTTEELTKEEIYVQIFRKLGHFHLLLEDYVKALSAYQMYLQLNDDHWKDMPFMYGLGIVYFHYNEHFW</sequence>
<evidence type="ECO:0000256" key="5">
    <source>
        <dbReference type="SAM" id="MobiDB-lite"/>
    </source>
</evidence>
<dbReference type="EMBL" id="BPLQ01013509">
    <property type="protein sequence ID" value="GIY72654.1"/>
    <property type="molecule type" value="Genomic_DNA"/>
</dbReference>
<reference evidence="6 7" key="1">
    <citation type="submission" date="2021-06" db="EMBL/GenBank/DDBJ databases">
        <title>Caerostris darwini draft genome.</title>
        <authorList>
            <person name="Kono N."/>
            <person name="Arakawa K."/>
        </authorList>
    </citation>
    <scope>NUCLEOTIDE SEQUENCE [LARGE SCALE GENOMIC DNA]</scope>
</reference>
<accession>A0AAV4VRT3</accession>